<keyword evidence="2" id="KW-0808">Transferase</keyword>
<dbReference type="GO" id="GO:0080043">
    <property type="term" value="F:quercetin 3-O-glucosyltransferase activity"/>
    <property type="evidence" value="ECO:0000318"/>
    <property type="project" value="GO_Central"/>
</dbReference>
<evidence type="ECO:0000313" key="3">
    <source>
        <dbReference type="EMBL" id="RCV10206.1"/>
    </source>
</evidence>
<dbReference type="eggNOG" id="KOG1192">
    <property type="taxonomic scope" value="Eukaryota"/>
</dbReference>
<accession>K3ZZT7</accession>
<dbReference type="OrthoDB" id="1187069at2759"/>
<evidence type="ECO:0008006" key="6">
    <source>
        <dbReference type="Google" id="ProtNLM"/>
    </source>
</evidence>
<dbReference type="AlphaFoldDB" id="K3ZZT7"/>
<protein>
    <recommendedName>
        <fullName evidence="6">UDP-glycosyltransferases domain-containing protein</fullName>
    </recommendedName>
</protein>
<dbReference type="Proteomes" id="UP000004995">
    <property type="component" value="Unassembled WGS sequence"/>
</dbReference>
<gene>
    <name evidence="3" type="ORF">SETIT_2G093800v2</name>
</gene>
<reference evidence="4" key="3">
    <citation type="submission" date="2018-08" db="UniProtKB">
        <authorList>
            <consortium name="EnsemblPlants"/>
        </authorList>
    </citation>
    <scope>IDENTIFICATION</scope>
    <source>
        <strain evidence="4">Yugu1</strain>
    </source>
</reference>
<keyword evidence="5" id="KW-1185">Reference proteome</keyword>
<reference evidence="3" key="2">
    <citation type="submission" date="2015-07" db="EMBL/GenBank/DDBJ databases">
        <authorList>
            <person name="Noorani M."/>
        </authorList>
    </citation>
    <scope>NUCLEOTIDE SEQUENCE</scope>
    <source>
        <strain evidence="3">Yugu1</strain>
    </source>
</reference>
<dbReference type="Gramene" id="KQL23116">
    <property type="protein sequence ID" value="KQL23116"/>
    <property type="gene ID" value="SETIT_032122mg"/>
</dbReference>
<dbReference type="EnsemblPlants" id="KQL23116">
    <property type="protein sequence ID" value="KQL23116"/>
    <property type="gene ID" value="SETIT_032122mg"/>
</dbReference>
<dbReference type="Pfam" id="PF00201">
    <property type="entry name" value="UDPGT"/>
    <property type="match status" value="1"/>
</dbReference>
<organism evidence="3">
    <name type="scientific">Setaria italica</name>
    <name type="common">Foxtail millet</name>
    <name type="synonym">Panicum italicum</name>
    <dbReference type="NCBI Taxonomy" id="4555"/>
    <lineage>
        <taxon>Eukaryota</taxon>
        <taxon>Viridiplantae</taxon>
        <taxon>Streptophyta</taxon>
        <taxon>Embryophyta</taxon>
        <taxon>Tracheophyta</taxon>
        <taxon>Spermatophyta</taxon>
        <taxon>Magnoliopsida</taxon>
        <taxon>Liliopsida</taxon>
        <taxon>Poales</taxon>
        <taxon>Poaceae</taxon>
        <taxon>PACMAD clade</taxon>
        <taxon>Panicoideae</taxon>
        <taxon>Panicodae</taxon>
        <taxon>Paniceae</taxon>
        <taxon>Cenchrinae</taxon>
        <taxon>Setaria</taxon>
    </lineage>
</organism>
<dbReference type="GO" id="GO:0080044">
    <property type="term" value="F:quercetin 7-O-glucosyltransferase activity"/>
    <property type="evidence" value="ECO:0000318"/>
    <property type="project" value="GO_Central"/>
</dbReference>
<comment type="similarity">
    <text evidence="1">Belongs to the UDP-glycosyltransferase family.</text>
</comment>
<dbReference type="CDD" id="cd03784">
    <property type="entry name" value="GT1_Gtf-like"/>
    <property type="match status" value="1"/>
</dbReference>
<name>K3ZZT7_SETIT</name>
<evidence type="ECO:0000256" key="1">
    <source>
        <dbReference type="ARBA" id="ARBA00009995"/>
    </source>
</evidence>
<proteinExistence type="inferred from homology"/>
<dbReference type="HOGENOM" id="CLU_991782_0_0_1"/>
<dbReference type="EMBL" id="AGNK02000786">
    <property type="status" value="NOT_ANNOTATED_CDS"/>
    <property type="molecule type" value="Genomic_DNA"/>
</dbReference>
<dbReference type="Gene3D" id="3.40.50.2000">
    <property type="entry name" value="Glycogen Phosphorylase B"/>
    <property type="match status" value="2"/>
</dbReference>
<dbReference type="EMBL" id="CM003529">
    <property type="protein sequence ID" value="RCV10206.1"/>
    <property type="molecule type" value="Genomic_DNA"/>
</dbReference>
<dbReference type="PANTHER" id="PTHR11926">
    <property type="entry name" value="GLUCOSYL/GLUCURONOSYL TRANSFERASES"/>
    <property type="match status" value="1"/>
</dbReference>
<evidence type="ECO:0000256" key="2">
    <source>
        <dbReference type="ARBA" id="ARBA00022679"/>
    </source>
</evidence>
<evidence type="ECO:0000313" key="4">
    <source>
        <dbReference type="EnsemblPlants" id="KQL23116"/>
    </source>
</evidence>
<reference evidence="3 5" key="1">
    <citation type="journal article" date="2012" name="Nat. Biotechnol.">
        <title>Reference genome sequence of the model plant Setaria.</title>
        <authorList>
            <person name="Bennetzen J.L."/>
            <person name="Schmutz J."/>
            <person name="Wang H."/>
            <person name="Percifield R."/>
            <person name="Hawkins J."/>
            <person name="Pontaroli A.C."/>
            <person name="Estep M."/>
            <person name="Feng L."/>
            <person name="Vaughn J.N."/>
            <person name="Grimwood J."/>
            <person name="Jenkins J."/>
            <person name="Barry K."/>
            <person name="Lindquist E."/>
            <person name="Hellsten U."/>
            <person name="Deshpande S."/>
            <person name="Wang X."/>
            <person name="Wu X."/>
            <person name="Mitros T."/>
            <person name="Triplett J."/>
            <person name="Yang X."/>
            <person name="Ye C.Y."/>
            <person name="Mauro-Herrera M."/>
            <person name="Wang L."/>
            <person name="Li P."/>
            <person name="Sharma M."/>
            <person name="Sharma R."/>
            <person name="Ronald P.C."/>
            <person name="Panaud O."/>
            <person name="Kellogg E.A."/>
            <person name="Brutnell T.P."/>
            <person name="Doust A.N."/>
            <person name="Tuskan G.A."/>
            <person name="Rokhsar D."/>
            <person name="Devos K.M."/>
        </authorList>
    </citation>
    <scope>NUCLEOTIDE SEQUENCE [LARGE SCALE GENOMIC DNA]</scope>
    <source>
        <strain evidence="5">cv. Yugu1</strain>
        <strain evidence="3">Yugu1</strain>
    </source>
</reference>
<evidence type="ECO:0000313" key="5">
    <source>
        <dbReference type="Proteomes" id="UP000004995"/>
    </source>
</evidence>
<dbReference type="SUPFAM" id="SSF53756">
    <property type="entry name" value="UDP-Glycosyltransferase/glycogen phosphorylase"/>
    <property type="match status" value="1"/>
</dbReference>
<dbReference type="GO" id="GO:0005737">
    <property type="term" value="C:cytoplasm"/>
    <property type="evidence" value="ECO:0000318"/>
    <property type="project" value="GO_Central"/>
</dbReference>
<dbReference type="InterPro" id="IPR002213">
    <property type="entry name" value="UDP_glucos_trans"/>
</dbReference>
<sequence>MEFYSSLSAACFRLFRSYDMLYDKGYLPAQESNLLLPVKELLPLQVRDLFDPSKLPNKEIGLKLLNLAATETTARSYGAIINTFEALEAHDFCHSTCIQWLDTQDSGTVLYVSFGSVVHVTQDEFTRRFLWVVRRGLELGVEKPELPEGFESAVKGWRKVIEWAQQQEVLAHSAIGGFWTHSGWDSTLESIYEGVPMLSRPHFGDQPATGRYVEDRWEIGILVEVFFLKMDKYRASATAPSKILQYSILSTSTDHTNNEIVWKRHKEIKSEVYYCFSIHSW</sequence>
<dbReference type="PANTHER" id="PTHR11926:SF950">
    <property type="entry name" value="UDP-GLYCOSYLTRANSFERASE 76C1"/>
    <property type="match status" value="1"/>
</dbReference>